<sequence length="55" mass="5879">ALANQSAEDKVNQPRGEPQQSRCHTSNGTMTISSKCYGPVPAMYNQTCAVSGLLH</sequence>
<proteinExistence type="predicted"/>
<feature type="non-terminal residue" evidence="2">
    <location>
        <position position="1"/>
    </location>
</feature>
<dbReference type="AlphaFoldDB" id="A0A0B7C2U0"/>
<gene>
    <name evidence="2" type="primary">ORF221375</name>
</gene>
<name>A0A0B7C2U0_9EUPU</name>
<dbReference type="EMBL" id="HACG01052616">
    <property type="protein sequence ID" value="CEK99487.1"/>
    <property type="molecule type" value="Transcribed_RNA"/>
</dbReference>
<evidence type="ECO:0000313" key="2">
    <source>
        <dbReference type="EMBL" id="CEK99487.1"/>
    </source>
</evidence>
<organism evidence="2">
    <name type="scientific">Arion vulgaris</name>
    <dbReference type="NCBI Taxonomy" id="1028688"/>
    <lineage>
        <taxon>Eukaryota</taxon>
        <taxon>Metazoa</taxon>
        <taxon>Spiralia</taxon>
        <taxon>Lophotrochozoa</taxon>
        <taxon>Mollusca</taxon>
        <taxon>Gastropoda</taxon>
        <taxon>Heterobranchia</taxon>
        <taxon>Euthyneura</taxon>
        <taxon>Panpulmonata</taxon>
        <taxon>Eupulmonata</taxon>
        <taxon>Stylommatophora</taxon>
        <taxon>Helicina</taxon>
        <taxon>Arionoidea</taxon>
        <taxon>Arionidae</taxon>
        <taxon>Arion</taxon>
    </lineage>
</organism>
<evidence type="ECO:0000256" key="1">
    <source>
        <dbReference type="SAM" id="MobiDB-lite"/>
    </source>
</evidence>
<reference evidence="2" key="1">
    <citation type="submission" date="2014-12" db="EMBL/GenBank/DDBJ databases">
        <title>Insight into the proteome of Arion vulgaris.</title>
        <authorList>
            <person name="Aradska J."/>
            <person name="Bulat T."/>
            <person name="Smidak R."/>
            <person name="Sarate P."/>
            <person name="Gangsoo J."/>
            <person name="Sialana F."/>
            <person name="Bilban M."/>
            <person name="Lubec G."/>
        </authorList>
    </citation>
    <scope>NUCLEOTIDE SEQUENCE</scope>
    <source>
        <tissue evidence="2">Skin</tissue>
    </source>
</reference>
<protein>
    <submittedName>
        <fullName evidence="2">Uncharacterized protein</fullName>
    </submittedName>
</protein>
<accession>A0A0B7C2U0</accession>
<feature type="region of interest" description="Disordered" evidence="1">
    <location>
        <begin position="1"/>
        <end position="29"/>
    </location>
</feature>
<feature type="compositionally biased region" description="Polar residues" evidence="1">
    <location>
        <begin position="18"/>
        <end position="29"/>
    </location>
</feature>